<name>A0ABR8NKN9_9MICO</name>
<gene>
    <name evidence="8" type="ORF">IF188_05940</name>
</gene>
<dbReference type="CDD" id="cd17535">
    <property type="entry name" value="REC_NarL-like"/>
    <property type="match status" value="1"/>
</dbReference>
<dbReference type="Proteomes" id="UP000598426">
    <property type="component" value="Unassembled WGS sequence"/>
</dbReference>
<dbReference type="Gene3D" id="3.40.50.2300">
    <property type="match status" value="1"/>
</dbReference>
<keyword evidence="9" id="KW-1185">Reference proteome</keyword>
<dbReference type="Pfam" id="PF00196">
    <property type="entry name" value="GerE"/>
    <property type="match status" value="1"/>
</dbReference>
<proteinExistence type="predicted"/>
<keyword evidence="4" id="KW-0804">Transcription</keyword>
<dbReference type="SMART" id="SM00421">
    <property type="entry name" value="HTH_LUXR"/>
    <property type="match status" value="1"/>
</dbReference>
<evidence type="ECO:0000256" key="1">
    <source>
        <dbReference type="ARBA" id="ARBA00022553"/>
    </source>
</evidence>
<evidence type="ECO:0000313" key="8">
    <source>
        <dbReference type="EMBL" id="MBD3941239.1"/>
    </source>
</evidence>
<keyword evidence="3" id="KW-0238">DNA-binding</keyword>
<dbReference type="EMBL" id="JACXZS010000003">
    <property type="protein sequence ID" value="MBD3941239.1"/>
    <property type="molecule type" value="Genomic_DNA"/>
</dbReference>
<dbReference type="InterPro" id="IPR039420">
    <property type="entry name" value="WalR-like"/>
</dbReference>
<dbReference type="SMART" id="SM00448">
    <property type="entry name" value="REC"/>
    <property type="match status" value="1"/>
</dbReference>
<protein>
    <submittedName>
        <fullName evidence="8">Response regulator transcription factor</fullName>
    </submittedName>
</protein>
<evidence type="ECO:0000259" key="7">
    <source>
        <dbReference type="PROSITE" id="PS50110"/>
    </source>
</evidence>
<dbReference type="PRINTS" id="PR00038">
    <property type="entry name" value="HTHLUXR"/>
</dbReference>
<dbReference type="CDD" id="cd06170">
    <property type="entry name" value="LuxR_C_like"/>
    <property type="match status" value="1"/>
</dbReference>
<keyword evidence="1 5" id="KW-0597">Phosphoprotein</keyword>
<dbReference type="InterPro" id="IPR011006">
    <property type="entry name" value="CheY-like_superfamily"/>
</dbReference>
<dbReference type="PANTHER" id="PTHR43214:SF24">
    <property type="entry name" value="TRANSCRIPTIONAL REGULATORY PROTEIN NARL-RELATED"/>
    <property type="match status" value="1"/>
</dbReference>
<feature type="domain" description="HTH luxR-type" evidence="6">
    <location>
        <begin position="140"/>
        <end position="205"/>
    </location>
</feature>
<evidence type="ECO:0000256" key="2">
    <source>
        <dbReference type="ARBA" id="ARBA00023015"/>
    </source>
</evidence>
<dbReference type="PROSITE" id="PS50043">
    <property type="entry name" value="HTH_LUXR_2"/>
    <property type="match status" value="1"/>
</dbReference>
<evidence type="ECO:0000256" key="4">
    <source>
        <dbReference type="ARBA" id="ARBA00023163"/>
    </source>
</evidence>
<accession>A0ABR8NKN9</accession>
<dbReference type="PROSITE" id="PS50110">
    <property type="entry name" value="RESPONSE_REGULATORY"/>
    <property type="match status" value="1"/>
</dbReference>
<dbReference type="InterPro" id="IPR016032">
    <property type="entry name" value="Sig_transdc_resp-reg_C-effctor"/>
</dbReference>
<evidence type="ECO:0000256" key="5">
    <source>
        <dbReference type="PROSITE-ProRule" id="PRU00169"/>
    </source>
</evidence>
<organism evidence="8 9">
    <name type="scientific">Microbacterium helvum</name>
    <dbReference type="NCBI Taxonomy" id="2773713"/>
    <lineage>
        <taxon>Bacteria</taxon>
        <taxon>Bacillati</taxon>
        <taxon>Actinomycetota</taxon>
        <taxon>Actinomycetes</taxon>
        <taxon>Micrococcales</taxon>
        <taxon>Microbacteriaceae</taxon>
        <taxon>Microbacterium</taxon>
    </lineage>
</organism>
<evidence type="ECO:0000256" key="3">
    <source>
        <dbReference type="ARBA" id="ARBA00023125"/>
    </source>
</evidence>
<dbReference type="PANTHER" id="PTHR43214">
    <property type="entry name" value="TWO-COMPONENT RESPONSE REGULATOR"/>
    <property type="match status" value="1"/>
</dbReference>
<dbReference type="RefSeq" id="WP_191170874.1">
    <property type="nucleotide sequence ID" value="NZ_JACXZS010000003.1"/>
</dbReference>
<keyword evidence="2" id="KW-0805">Transcription regulation</keyword>
<dbReference type="InterPro" id="IPR058245">
    <property type="entry name" value="NreC/VraR/RcsB-like_REC"/>
</dbReference>
<comment type="caution">
    <text evidence="8">The sequence shown here is derived from an EMBL/GenBank/DDBJ whole genome shotgun (WGS) entry which is preliminary data.</text>
</comment>
<evidence type="ECO:0000259" key="6">
    <source>
        <dbReference type="PROSITE" id="PS50043"/>
    </source>
</evidence>
<dbReference type="SUPFAM" id="SSF46894">
    <property type="entry name" value="C-terminal effector domain of the bipartite response regulators"/>
    <property type="match status" value="1"/>
</dbReference>
<evidence type="ECO:0000313" key="9">
    <source>
        <dbReference type="Proteomes" id="UP000598426"/>
    </source>
</evidence>
<feature type="domain" description="Response regulatory" evidence="7">
    <location>
        <begin position="5"/>
        <end position="122"/>
    </location>
</feature>
<dbReference type="Pfam" id="PF00072">
    <property type="entry name" value="Response_reg"/>
    <property type="match status" value="1"/>
</dbReference>
<dbReference type="InterPro" id="IPR001789">
    <property type="entry name" value="Sig_transdc_resp-reg_receiver"/>
</dbReference>
<feature type="modified residue" description="4-aspartylphosphate" evidence="5">
    <location>
        <position position="56"/>
    </location>
</feature>
<dbReference type="InterPro" id="IPR000792">
    <property type="entry name" value="Tscrpt_reg_LuxR_C"/>
</dbReference>
<sequence>MDGIRIVLVDDHPVVRAGLRALIEGSPDLVVVGEASAAAEVIPLVEAERPDVVLMDLNLGDGAGGIDATARVRGIPDPPGVLVLTTYDTESDILRALEAGASGYLLKDTPPEQLFAGIRAVARGEPALGPSVSSLLMRRAASPEPRMTEREVEVLELLADGKGNRELARALLVSEATVKSHFSHIYGKLGVDTRAGAVAAAIERRIIRR</sequence>
<reference evidence="8 9" key="1">
    <citation type="submission" date="2020-09" db="EMBL/GenBank/DDBJ databases">
        <title>Isolation and identification of active actinomycetes.</title>
        <authorList>
            <person name="Li X."/>
        </authorList>
    </citation>
    <scope>NUCLEOTIDE SEQUENCE [LARGE SCALE GENOMIC DNA]</scope>
    <source>
        <strain evidence="8 9">NEAU-LLC</strain>
    </source>
</reference>
<dbReference type="SUPFAM" id="SSF52172">
    <property type="entry name" value="CheY-like"/>
    <property type="match status" value="1"/>
</dbReference>